<evidence type="ECO:0000256" key="5">
    <source>
        <dbReference type="ARBA" id="ARBA00022490"/>
    </source>
</evidence>
<keyword evidence="9" id="KW-0539">Nucleus</keyword>
<proteinExistence type="inferred from homology"/>
<dbReference type="GO" id="GO:0005635">
    <property type="term" value="C:nuclear envelope"/>
    <property type="evidence" value="ECO:0007669"/>
    <property type="project" value="UniProtKB-SubCell"/>
</dbReference>
<evidence type="ECO:0000256" key="10">
    <source>
        <dbReference type="PROSITE-ProRule" id="PRU00103"/>
    </source>
</evidence>
<reference evidence="14 15" key="1">
    <citation type="journal article" date="2018" name="Science">
        <title>The opium poppy genome and morphinan production.</title>
        <authorList>
            <person name="Guo L."/>
            <person name="Winzer T."/>
            <person name="Yang X."/>
            <person name="Li Y."/>
            <person name="Ning Z."/>
            <person name="He Z."/>
            <person name="Teodor R."/>
            <person name="Lu Y."/>
            <person name="Bowser T.A."/>
            <person name="Graham I.A."/>
            <person name="Ye K."/>
        </authorList>
    </citation>
    <scope>NUCLEOTIDE SEQUENCE [LARGE SCALE GENOMIC DNA]</scope>
    <source>
        <strain evidence="15">cv. HN1</strain>
        <tissue evidence="14">Leaves</tissue>
    </source>
</reference>
<dbReference type="InterPro" id="IPR041653">
    <property type="entry name" value="Importin_rep_4"/>
</dbReference>
<dbReference type="SUPFAM" id="SSF48371">
    <property type="entry name" value="ARM repeat"/>
    <property type="match status" value="3"/>
</dbReference>
<dbReference type="InterPro" id="IPR000357">
    <property type="entry name" value="HEAT"/>
</dbReference>
<dbReference type="Proteomes" id="UP000316621">
    <property type="component" value="Chromosome 9"/>
</dbReference>
<feature type="domain" description="TOG" evidence="13">
    <location>
        <begin position="1463"/>
        <end position="1700"/>
    </location>
</feature>
<dbReference type="PANTHER" id="PTHR10527">
    <property type="entry name" value="IMPORTIN BETA"/>
    <property type="match status" value="1"/>
</dbReference>
<keyword evidence="7" id="KW-0653">Protein transport</keyword>
<feature type="domain" description="Importin N-terminal" evidence="12">
    <location>
        <begin position="1137"/>
        <end position="1209"/>
    </location>
</feature>
<dbReference type="PROSITE" id="PS50077">
    <property type="entry name" value="HEAT_REPEAT"/>
    <property type="match status" value="2"/>
</dbReference>
<dbReference type="Pfam" id="PF13513">
    <property type="entry name" value="HEAT_EZ"/>
    <property type="match status" value="2"/>
</dbReference>
<dbReference type="InterPro" id="IPR041389">
    <property type="entry name" value="Importin_rep_6"/>
</dbReference>
<dbReference type="EMBL" id="CM010723">
    <property type="protein sequence ID" value="RZC77743.1"/>
    <property type="molecule type" value="Genomic_DNA"/>
</dbReference>
<dbReference type="GO" id="GO:0005737">
    <property type="term" value="C:cytoplasm"/>
    <property type="evidence" value="ECO:0007669"/>
    <property type="project" value="UniProtKB-SubCell"/>
</dbReference>
<dbReference type="InterPro" id="IPR016024">
    <property type="entry name" value="ARM-type_fold"/>
</dbReference>
<dbReference type="GO" id="GO:0006606">
    <property type="term" value="P:protein import into nucleus"/>
    <property type="evidence" value="ECO:0007669"/>
    <property type="project" value="InterPro"/>
</dbReference>
<evidence type="ECO:0000256" key="7">
    <source>
        <dbReference type="ARBA" id="ARBA00022927"/>
    </source>
</evidence>
<evidence type="ECO:0008006" key="16">
    <source>
        <dbReference type="Google" id="ProtNLM"/>
    </source>
</evidence>
<dbReference type="InterPro" id="IPR057672">
    <property type="entry name" value="TPR_IPO4/5"/>
</dbReference>
<dbReference type="InterPro" id="IPR058584">
    <property type="entry name" value="IMB1_TNPO1-like_TPR"/>
</dbReference>
<feature type="repeat" description="HEAT" evidence="10">
    <location>
        <begin position="1515"/>
        <end position="1553"/>
    </location>
</feature>
<name>A0A4Y7KWP7_PAPSO</name>
<dbReference type="STRING" id="3469.A0A4Y7KWP7"/>
<feature type="compositionally biased region" description="Acidic residues" evidence="11">
    <location>
        <begin position="1700"/>
        <end position="1718"/>
    </location>
</feature>
<accession>A0A4Y7KWP7</accession>
<evidence type="ECO:0000259" key="13">
    <source>
        <dbReference type="SMART" id="SM01349"/>
    </source>
</evidence>
<dbReference type="GO" id="GO:0031267">
    <property type="term" value="F:small GTPase binding"/>
    <property type="evidence" value="ECO:0007669"/>
    <property type="project" value="InterPro"/>
</dbReference>
<evidence type="ECO:0000256" key="2">
    <source>
        <dbReference type="ARBA" id="ARBA00004496"/>
    </source>
</evidence>
<dbReference type="InterPro" id="IPR034085">
    <property type="entry name" value="TOG"/>
</dbReference>
<organism evidence="14 15">
    <name type="scientific">Papaver somniferum</name>
    <name type="common">Opium poppy</name>
    <dbReference type="NCBI Taxonomy" id="3469"/>
    <lineage>
        <taxon>Eukaryota</taxon>
        <taxon>Viridiplantae</taxon>
        <taxon>Streptophyta</taxon>
        <taxon>Embryophyta</taxon>
        <taxon>Tracheophyta</taxon>
        <taxon>Spermatophyta</taxon>
        <taxon>Magnoliopsida</taxon>
        <taxon>Ranunculales</taxon>
        <taxon>Papaveraceae</taxon>
        <taxon>Papaveroideae</taxon>
        <taxon>Papaver</taxon>
    </lineage>
</organism>
<keyword evidence="6" id="KW-0677">Repeat</keyword>
<keyword evidence="8" id="KW-0007">Acetylation</keyword>
<keyword evidence="5" id="KW-0963">Cytoplasm</keyword>
<evidence type="ECO:0000256" key="8">
    <source>
        <dbReference type="ARBA" id="ARBA00022990"/>
    </source>
</evidence>
<dbReference type="InterPro" id="IPR001494">
    <property type="entry name" value="Importin-beta_N"/>
</dbReference>
<dbReference type="InterPro" id="IPR021133">
    <property type="entry name" value="HEAT_type_2"/>
</dbReference>
<gene>
    <name evidence="14" type="ORF">C5167_001965</name>
</gene>
<feature type="region of interest" description="Disordered" evidence="11">
    <location>
        <begin position="1698"/>
        <end position="1718"/>
    </location>
</feature>
<dbReference type="InterPro" id="IPR011989">
    <property type="entry name" value="ARM-like"/>
</dbReference>
<comment type="subcellular location">
    <subcellularLocation>
        <location evidence="2">Cytoplasm</location>
    </subcellularLocation>
    <subcellularLocation>
        <location evidence="1">Nucleus envelope</location>
    </subcellularLocation>
</comment>
<dbReference type="Pfam" id="PF25574">
    <property type="entry name" value="TPR_IMB1"/>
    <property type="match status" value="1"/>
</dbReference>
<dbReference type="Pfam" id="PF25780">
    <property type="entry name" value="TPR_IPO5"/>
    <property type="match status" value="2"/>
</dbReference>
<feature type="repeat" description="HEAT" evidence="10">
    <location>
        <begin position="921"/>
        <end position="954"/>
    </location>
</feature>
<evidence type="ECO:0000256" key="3">
    <source>
        <dbReference type="ARBA" id="ARBA00010907"/>
    </source>
</evidence>
<keyword evidence="15" id="KW-1185">Reference proteome</keyword>
<dbReference type="Pfam" id="PF02985">
    <property type="entry name" value="HEAT"/>
    <property type="match status" value="2"/>
</dbReference>
<dbReference type="SMART" id="SM00185">
    <property type="entry name" value="ARM"/>
    <property type="match status" value="6"/>
</dbReference>
<dbReference type="Pfam" id="PF18829">
    <property type="entry name" value="Importin_rep_6"/>
    <property type="match status" value="2"/>
</dbReference>
<evidence type="ECO:0000313" key="15">
    <source>
        <dbReference type="Proteomes" id="UP000316621"/>
    </source>
</evidence>
<evidence type="ECO:0000256" key="11">
    <source>
        <dbReference type="SAM" id="MobiDB-lite"/>
    </source>
</evidence>
<evidence type="ECO:0000313" key="14">
    <source>
        <dbReference type="EMBL" id="RZC77743.1"/>
    </source>
</evidence>
<evidence type="ECO:0000256" key="4">
    <source>
        <dbReference type="ARBA" id="ARBA00022448"/>
    </source>
</evidence>
<feature type="domain" description="Importin N-terminal" evidence="12">
    <location>
        <begin position="39"/>
        <end position="111"/>
    </location>
</feature>
<feature type="domain" description="TOG" evidence="13">
    <location>
        <begin position="365"/>
        <end position="606"/>
    </location>
</feature>
<dbReference type="Pfam" id="PF18808">
    <property type="entry name" value="Importin_rep_4"/>
    <property type="match status" value="2"/>
</dbReference>
<evidence type="ECO:0000256" key="1">
    <source>
        <dbReference type="ARBA" id="ARBA00004259"/>
    </source>
</evidence>
<comment type="similarity">
    <text evidence="3">Belongs to the importin beta family. Importin beta-1 subfamily.</text>
</comment>
<dbReference type="Gramene" id="RZC77743">
    <property type="protein sequence ID" value="RZC77743"/>
    <property type="gene ID" value="C5167_001965"/>
</dbReference>
<dbReference type="InterPro" id="IPR000225">
    <property type="entry name" value="Armadillo"/>
</dbReference>
<protein>
    <recommendedName>
        <fullName evidence="16">TOG domain-containing protein</fullName>
    </recommendedName>
</protein>
<sequence>MDSQLYQAQIAAILGPDSSQFETLVSHLMAAGNEQRSQAENLFNICKQDHPDALTLKLAHVLQNSPHLEARAMAAILLRKQLTRDDSYLWPRLSQSTQSALKNHLLICVQTEEAKSILKKLCDTVSELAAGILPENHWPELLPFMFQCVTSDNPRLQESSLLMFAQLAQFIGDTLIPHIDTLHRVFLQCLASSSSPDVRIAALGASINFVQCLTSLSDRDKFQDLLPVMMKTLTEALNSGQEATAQEALELLIELAGTEPKFLRRQLVDVVGSMLQIAEAESLEEGTRHLAIEFVITLAEARERAPGMMRKLPQFISRLFAILMKMLLDIEDDPAWYNAETEDEDAGETSNFSVGQECLDRLSIALGGNTIVPVASELLPVFLAAPEWQKHHAALIALAQIAEGCSKVMIKNLAPVVNMVLNSFQDPHPRARWAAINAIGQLSTDLGPDLQVQYHQRVLPALASAMDDFQNPRVQAHAASAILNFSENCTPDILTPYLDGIVSKLLVLLQNGKQMVQEGALTALASVADSSQELFQKYYDAVMPYLKAILLNATDKSNRMLRAKSMECISLVGMAVGKEKFRDDAKQVMKVLMTLQGSELETDDPTISYMLQAWARLCKCLGQDFLPYMSVVMPPLLQSAQLKPDVTITSAGSEDDIDQSDDESIETITLGDKRIGIKTSVLEEKATACNMLCCYADELKEGFYPWIDQVAPTLVPLLKFYFHEEVRRAAVSAMPELLRSAKLAIEKGQAQGRNESYMKQLSDYIIPALVEALHKEPETEICASMLDALNECIQISGTLLDESQVRSIVDEVKEVITASSTRKRERAERVKAEDFDAEEGELLKEENEQEEEMFDQVGELLGTLIKTFKASFLPFFDELSSYLMPMWGKDKTDEERRIAICIFDDVAEQCHEAALKYYDTYLPFLLESCNDENSDVRQAAVYGLGVCAEFGGSAFKPLVGEALSRLNVVIRHPNALSSENVMAYDNAVSALGKICLHHRDSIDAAQVVPAWLSCLPVKGDLIEAKVVHDQLCSMVEGSDGVLLGLNNQYLPKIVSVFAEVLCAGKDLATDRTSGRMVNLLRQLQQTLPPATLAHTWSSLQPQQQLQQIAAILGPDSTHFETLVSHLMAAGNEQRSQAETLFNLCKQNHPDAFSLKLAHVLQNSSHVEIRGMSAILLRKQLTRDDSYLWPRLSQSTQSAIKSQLLICVQMEEAKQISKKLCDTVSELAAGILPENKWPELLPFMFQCVTSNTPHLQESSLLMFAQLSQYIGETLIPHIDTLHSVFLQCLASSSNPDVRIAALGASINFVQCLTSLADRDKFQDLLPVMMKTLTEALNSGQEATAQEALELLIELAGTEPKFLRRQLVDVVGSMLQIAEAESLEEGTRHLAIEFVVTLAEARERAPGMMRKLPQFISRLFAILMNLLLDIEDDPLWYNADNEDDEDAGETSNYGVAQECLDRLSMALGGNTIVPVASELLPVFLAAPEWQKHHAALIALAQIAEGCSKVMIKTLEQVVNMILNSFQDPHPRVRWAAINAIGQLSTDLGPDLQVQYHQRVLPALASAMDDFQSPRVQAHAASAVLNFSENCTSEILTPYLDGIVSKLLVLLQGGKQMVQEGALTALASVADSSQEHFQKYYDVVMPYLKAILLNATDKSNRMLRAKSMECISLVGMAVGKEKFRDDAKQVMEVLMTLQGSQLDTDDPTTNSDDDIDQSDDDSIETITLGDKRIGIKTSVLEEKATACNMLCCYVDELKEGFYPWIDQVAPILVPLLKFYFHEEVRRAAVSAMPELLRSAKSAVEKGQAQGRNETYVKQLCDYIVPALVEALHKEPETDICACMLDALSECVQISGPLLDQSQVRTVVDVTKEVITASSTRKRDLAERSKAEDFDAEEGELLKEENEQEEEVFDQVGNLLGALIKTFKASFLPFFDELSSYGKDKTPDERRIAICIFDDVAEQCREAALKYYDTYLPFLLEACNDEDSDVRQAAVYGVGVCAEFGGSGFKPLVGEALSRLNVVIRHPNALSSENVMAYDNAVSALGKICRYHRDSIDAAQVVPAWLSCLPIKGDLIEAKLVHDQLCSMVEGSDGELLGQNNQYLPKIVAVFAEVLCAGKDLATDQTSSRMINLLRQLQQTLPPALLAQTWSSLQPQQQLALQSIMSP</sequence>
<dbReference type="InterPro" id="IPR040122">
    <property type="entry name" value="Importin_beta"/>
</dbReference>
<dbReference type="SMART" id="SM01349">
    <property type="entry name" value="TOG"/>
    <property type="match status" value="2"/>
</dbReference>
<evidence type="ECO:0000259" key="12">
    <source>
        <dbReference type="SMART" id="SM00913"/>
    </source>
</evidence>
<dbReference type="SMART" id="SM00913">
    <property type="entry name" value="IBN_N"/>
    <property type="match status" value="2"/>
</dbReference>
<evidence type="ECO:0000256" key="9">
    <source>
        <dbReference type="ARBA" id="ARBA00023242"/>
    </source>
</evidence>
<dbReference type="Gene3D" id="1.25.10.10">
    <property type="entry name" value="Leucine-rich Repeat Variant"/>
    <property type="match status" value="2"/>
</dbReference>
<feature type="region of interest" description="Disordered" evidence="11">
    <location>
        <begin position="1882"/>
        <end position="1901"/>
    </location>
</feature>
<keyword evidence="4" id="KW-0813">Transport</keyword>
<evidence type="ECO:0000256" key="6">
    <source>
        <dbReference type="ARBA" id="ARBA00022737"/>
    </source>
</evidence>